<dbReference type="OrthoDB" id="10315687at2759"/>
<keyword evidence="2" id="KW-1185">Reference proteome</keyword>
<proteinExistence type="predicted"/>
<evidence type="ECO:0000313" key="1">
    <source>
        <dbReference type="EMBL" id="OLP81883.1"/>
    </source>
</evidence>
<protein>
    <submittedName>
        <fullName evidence="1">Uncharacterized protein</fullName>
    </submittedName>
</protein>
<organism evidence="1 2">
    <name type="scientific">Symbiodinium microadriaticum</name>
    <name type="common">Dinoflagellate</name>
    <name type="synonym">Zooxanthella microadriatica</name>
    <dbReference type="NCBI Taxonomy" id="2951"/>
    <lineage>
        <taxon>Eukaryota</taxon>
        <taxon>Sar</taxon>
        <taxon>Alveolata</taxon>
        <taxon>Dinophyceae</taxon>
        <taxon>Suessiales</taxon>
        <taxon>Symbiodiniaceae</taxon>
        <taxon>Symbiodinium</taxon>
    </lineage>
</organism>
<dbReference type="AlphaFoldDB" id="A0A1Q9CG24"/>
<dbReference type="EMBL" id="LSRX01001241">
    <property type="protein sequence ID" value="OLP81883.1"/>
    <property type="molecule type" value="Genomic_DNA"/>
</dbReference>
<accession>A0A1Q9CG24</accession>
<reference evidence="1 2" key="1">
    <citation type="submission" date="2016-02" db="EMBL/GenBank/DDBJ databases">
        <title>Genome analysis of coral dinoflagellate symbionts highlights evolutionary adaptations to a symbiotic lifestyle.</title>
        <authorList>
            <person name="Aranda M."/>
            <person name="Li Y."/>
            <person name="Liew Y.J."/>
            <person name="Baumgarten S."/>
            <person name="Simakov O."/>
            <person name="Wilson M."/>
            <person name="Piel J."/>
            <person name="Ashoor H."/>
            <person name="Bougouffa S."/>
            <person name="Bajic V.B."/>
            <person name="Ryu T."/>
            <person name="Ravasi T."/>
            <person name="Bayer T."/>
            <person name="Micklem G."/>
            <person name="Kim H."/>
            <person name="Bhak J."/>
            <person name="Lajeunesse T.C."/>
            <person name="Voolstra C.R."/>
        </authorList>
    </citation>
    <scope>NUCLEOTIDE SEQUENCE [LARGE SCALE GENOMIC DNA]</scope>
    <source>
        <strain evidence="1 2">CCMP2467</strain>
    </source>
</reference>
<evidence type="ECO:0000313" key="2">
    <source>
        <dbReference type="Proteomes" id="UP000186817"/>
    </source>
</evidence>
<gene>
    <name evidence="1" type="ORF">AK812_SmicGene37514</name>
</gene>
<dbReference type="Proteomes" id="UP000186817">
    <property type="component" value="Unassembled WGS sequence"/>
</dbReference>
<comment type="caution">
    <text evidence="1">The sequence shown here is derived from an EMBL/GenBank/DDBJ whole genome shotgun (WGS) entry which is preliminary data.</text>
</comment>
<name>A0A1Q9CG24_SYMMI</name>
<sequence>MAKIIVLALDSGGPGVFPNRSSVKYEGNEIFNKIQDGACDVDNDDEPEPAWLWLHWKALAHACEAIVNLADAITLVIGGLDEDEMFETAEKHSLDRTLGQAQGQLFVGDVPELWKAGDVPELRMERTVTVIMIWYLNASCWTAEACCRCVWMANHRVPINKGQVQEIQRLYLPPMDPPKEFTYEVVAAVSAACDEEFHKTKKGELPYERLQNIPMYTPAKGWGAYLLSVETPKMSRLKRSSVASLASGRADASALDKDPELDGLTTGRSVRRTLGSGASVAAGRAALVGNWSGPTACTDRRRQLGRQATRLNGKRCPRDAVHSVLFDLQQAFWIDASINNGRSDTRKVVRIGHAAAATFRWLRITRHLRRIS</sequence>